<feature type="domain" description="HTH tetR-type" evidence="5">
    <location>
        <begin position="1"/>
        <end position="54"/>
    </location>
</feature>
<evidence type="ECO:0000313" key="7">
    <source>
        <dbReference type="Proteomes" id="UP000636264"/>
    </source>
</evidence>
<reference evidence="6" key="1">
    <citation type="journal article" date="2014" name="Int. J. Syst. Evol. Microbiol.">
        <title>Complete genome sequence of Corynebacterium casei LMG S-19264T (=DSM 44701T), isolated from a smear-ripened cheese.</title>
        <authorList>
            <consortium name="US DOE Joint Genome Institute (JGI-PGF)"/>
            <person name="Walter F."/>
            <person name="Albersmeier A."/>
            <person name="Kalinowski J."/>
            <person name="Ruckert C."/>
        </authorList>
    </citation>
    <scope>NUCLEOTIDE SEQUENCE</scope>
    <source>
        <strain evidence="6">CGMCC 1.15320</strain>
    </source>
</reference>
<dbReference type="RefSeq" id="WP_210315563.1">
    <property type="nucleotide sequence ID" value="NZ_BMIF01000015.1"/>
</dbReference>
<keyword evidence="1" id="KW-0805">Transcription regulation</keyword>
<evidence type="ECO:0000259" key="5">
    <source>
        <dbReference type="PROSITE" id="PS50977"/>
    </source>
</evidence>
<protein>
    <recommendedName>
        <fullName evidence="5">HTH tetR-type domain-containing protein</fullName>
    </recommendedName>
</protein>
<dbReference type="InterPro" id="IPR001647">
    <property type="entry name" value="HTH_TetR"/>
</dbReference>
<evidence type="ECO:0000256" key="2">
    <source>
        <dbReference type="ARBA" id="ARBA00023125"/>
    </source>
</evidence>
<sequence>MQEAAKLFGSQGFDATTIRDIAAAAGILGGSIYYHFSSKEDIFLAVHSAGIESITAAVLSAIEGIEDPWEQLEAAAVAHCKALLSSGELPVLVSPYYSESLKGMRDQLIDQRDRYDKIIAGIVDKLDLPPNINRSVFRLHFLGALNWMPTWYRPHPDKPPAELGRQLVAMLKH</sequence>
<dbReference type="AlphaFoldDB" id="A0A916S354"/>
<evidence type="ECO:0000256" key="1">
    <source>
        <dbReference type="ARBA" id="ARBA00023015"/>
    </source>
</evidence>
<dbReference type="Pfam" id="PF00440">
    <property type="entry name" value="TetR_N"/>
    <property type="match status" value="1"/>
</dbReference>
<dbReference type="PANTHER" id="PTHR30055:SF234">
    <property type="entry name" value="HTH-TYPE TRANSCRIPTIONAL REGULATOR BETI"/>
    <property type="match status" value="1"/>
</dbReference>
<reference evidence="6" key="2">
    <citation type="submission" date="2020-09" db="EMBL/GenBank/DDBJ databases">
        <authorList>
            <person name="Sun Q."/>
            <person name="Zhou Y."/>
        </authorList>
    </citation>
    <scope>NUCLEOTIDE SEQUENCE</scope>
    <source>
        <strain evidence="6">CGMCC 1.15320</strain>
    </source>
</reference>
<dbReference type="GO" id="GO:0003700">
    <property type="term" value="F:DNA-binding transcription factor activity"/>
    <property type="evidence" value="ECO:0007669"/>
    <property type="project" value="TreeGrafter"/>
</dbReference>
<dbReference type="Pfam" id="PF17932">
    <property type="entry name" value="TetR_C_24"/>
    <property type="match status" value="1"/>
</dbReference>
<dbReference type="InterPro" id="IPR009057">
    <property type="entry name" value="Homeodomain-like_sf"/>
</dbReference>
<dbReference type="InterPro" id="IPR050109">
    <property type="entry name" value="HTH-type_TetR-like_transc_reg"/>
</dbReference>
<accession>A0A916S354</accession>
<keyword evidence="7" id="KW-1185">Reference proteome</keyword>
<keyword evidence="3" id="KW-0804">Transcription</keyword>
<organism evidence="6 7">
    <name type="scientific">Nitratireductor aestuarii</name>
    <dbReference type="NCBI Taxonomy" id="1735103"/>
    <lineage>
        <taxon>Bacteria</taxon>
        <taxon>Pseudomonadati</taxon>
        <taxon>Pseudomonadota</taxon>
        <taxon>Alphaproteobacteria</taxon>
        <taxon>Hyphomicrobiales</taxon>
        <taxon>Phyllobacteriaceae</taxon>
        <taxon>Nitratireductor</taxon>
    </lineage>
</organism>
<comment type="caution">
    <text evidence="6">The sequence shown here is derived from an EMBL/GenBank/DDBJ whole genome shotgun (WGS) entry which is preliminary data.</text>
</comment>
<dbReference type="Gene3D" id="1.10.357.10">
    <property type="entry name" value="Tetracycline Repressor, domain 2"/>
    <property type="match status" value="1"/>
</dbReference>
<proteinExistence type="predicted"/>
<feature type="DNA-binding region" description="H-T-H motif" evidence="4">
    <location>
        <begin position="17"/>
        <end position="36"/>
    </location>
</feature>
<evidence type="ECO:0000256" key="4">
    <source>
        <dbReference type="PROSITE-ProRule" id="PRU00335"/>
    </source>
</evidence>
<dbReference type="SUPFAM" id="SSF46689">
    <property type="entry name" value="Homeodomain-like"/>
    <property type="match status" value="1"/>
</dbReference>
<evidence type="ECO:0000313" key="6">
    <source>
        <dbReference type="EMBL" id="GGA78944.1"/>
    </source>
</evidence>
<keyword evidence="2 4" id="KW-0238">DNA-binding</keyword>
<dbReference type="EMBL" id="BMIF01000015">
    <property type="protein sequence ID" value="GGA78944.1"/>
    <property type="molecule type" value="Genomic_DNA"/>
</dbReference>
<name>A0A916S354_9HYPH</name>
<dbReference type="InterPro" id="IPR041490">
    <property type="entry name" value="KstR2_TetR_C"/>
</dbReference>
<evidence type="ECO:0000256" key="3">
    <source>
        <dbReference type="ARBA" id="ARBA00023163"/>
    </source>
</evidence>
<gene>
    <name evidence="6" type="ORF">GCM10011385_36370</name>
</gene>
<dbReference type="PANTHER" id="PTHR30055">
    <property type="entry name" value="HTH-TYPE TRANSCRIPTIONAL REGULATOR RUTR"/>
    <property type="match status" value="1"/>
</dbReference>
<dbReference type="PROSITE" id="PS50977">
    <property type="entry name" value="HTH_TETR_2"/>
    <property type="match status" value="1"/>
</dbReference>
<dbReference type="SUPFAM" id="SSF48498">
    <property type="entry name" value="Tetracyclin repressor-like, C-terminal domain"/>
    <property type="match status" value="1"/>
</dbReference>
<dbReference type="GO" id="GO:0000976">
    <property type="term" value="F:transcription cis-regulatory region binding"/>
    <property type="evidence" value="ECO:0007669"/>
    <property type="project" value="TreeGrafter"/>
</dbReference>
<dbReference type="InterPro" id="IPR036271">
    <property type="entry name" value="Tet_transcr_reg_TetR-rel_C_sf"/>
</dbReference>
<dbReference type="Proteomes" id="UP000636264">
    <property type="component" value="Unassembled WGS sequence"/>
</dbReference>